<dbReference type="Proteomes" id="UP000258309">
    <property type="component" value="Unassembled WGS sequence"/>
</dbReference>
<dbReference type="EMBL" id="NCSJ02000203">
    <property type="protein sequence ID" value="RFU27516.1"/>
    <property type="molecule type" value="Genomic_DNA"/>
</dbReference>
<feature type="non-terminal residue" evidence="2">
    <location>
        <position position="71"/>
    </location>
</feature>
<evidence type="ECO:0000313" key="3">
    <source>
        <dbReference type="Proteomes" id="UP000258309"/>
    </source>
</evidence>
<protein>
    <submittedName>
        <fullName evidence="2">Uncharacterized protein</fullName>
    </submittedName>
</protein>
<comment type="caution">
    <text evidence="2">The sequence shown here is derived from an EMBL/GenBank/DDBJ whole genome shotgun (WGS) entry which is preliminary data.</text>
</comment>
<feature type="signal peptide" evidence="1">
    <location>
        <begin position="1"/>
        <end position="17"/>
    </location>
</feature>
<evidence type="ECO:0000313" key="2">
    <source>
        <dbReference type="EMBL" id="RFU27516.1"/>
    </source>
</evidence>
<dbReference type="OrthoDB" id="4882189at2759"/>
<organism evidence="2 3">
    <name type="scientific">Scytalidium lignicola</name>
    <name type="common">Hyphomycete</name>
    <dbReference type="NCBI Taxonomy" id="5539"/>
    <lineage>
        <taxon>Eukaryota</taxon>
        <taxon>Fungi</taxon>
        <taxon>Dikarya</taxon>
        <taxon>Ascomycota</taxon>
        <taxon>Pezizomycotina</taxon>
        <taxon>Leotiomycetes</taxon>
        <taxon>Leotiomycetes incertae sedis</taxon>
        <taxon>Scytalidium</taxon>
    </lineage>
</organism>
<sequence>MKVTLFALVALFGAAYAAPVAQKSDAVEKREQLQNLFYVPAGAEGDAVEKREQLQNLFYVPAGAEGDAAAK</sequence>
<gene>
    <name evidence="2" type="ORF">B7463_g8833</name>
</gene>
<accession>A0A3E2H287</accession>
<proteinExistence type="predicted"/>
<keyword evidence="1" id="KW-0732">Signal</keyword>
<feature type="non-terminal residue" evidence="2">
    <location>
        <position position="1"/>
    </location>
</feature>
<keyword evidence="3" id="KW-1185">Reference proteome</keyword>
<dbReference type="AlphaFoldDB" id="A0A3E2H287"/>
<feature type="chain" id="PRO_5017558569" evidence="1">
    <location>
        <begin position="18"/>
        <end position="71"/>
    </location>
</feature>
<name>A0A3E2H287_SCYLI</name>
<reference evidence="2 3" key="1">
    <citation type="submission" date="2018-05" db="EMBL/GenBank/DDBJ databases">
        <title>Draft genome sequence of Scytalidium lignicola DSM 105466, a ubiquitous saprotrophic fungus.</title>
        <authorList>
            <person name="Buettner E."/>
            <person name="Gebauer A.M."/>
            <person name="Hofrichter M."/>
            <person name="Liers C."/>
            <person name="Kellner H."/>
        </authorList>
    </citation>
    <scope>NUCLEOTIDE SEQUENCE [LARGE SCALE GENOMIC DNA]</scope>
    <source>
        <strain evidence="2 3">DSM 105466</strain>
    </source>
</reference>
<evidence type="ECO:0000256" key="1">
    <source>
        <dbReference type="SAM" id="SignalP"/>
    </source>
</evidence>